<evidence type="ECO:0000313" key="1">
    <source>
        <dbReference type="EMBL" id="KAJ1675213.1"/>
    </source>
</evidence>
<protein>
    <submittedName>
        <fullName evidence="1">Uncharacterized protein</fullName>
    </submittedName>
</protein>
<dbReference type="Proteomes" id="UP001145114">
    <property type="component" value="Unassembled WGS sequence"/>
</dbReference>
<keyword evidence="2" id="KW-1185">Reference proteome</keyword>
<sequence>MGWFQREQEAEPRHDLDSNHQLGDSSGTVSAATATTTTRQAGAETGRGDTQLDSNHTPTHPNNQGHYEQQECDLRPELQQQQQPRPRPPKTSNQLNGSQTHTPSSALPAPPPRHGFSVSSQAPSTDSRESSVYRDFTGPGHAERGHWNDPPKNIFAAAGKSGTEEGAKTRRRTTWYAAPSSATNAAAQGEPASSGQLSENQQAKRGEDGAEVGSNAESFDREKAVEFINKTIDRIISEAPTDSAMIKRMTEDTSKRMDVLRDCLDSLNVVMVSMINEIALENADYERALTIHRSLSKAAFGDQSKWVIGLKRLIEIAKSTPRPT</sequence>
<proteinExistence type="predicted"/>
<comment type="caution">
    <text evidence="1">The sequence shown here is derived from an EMBL/GenBank/DDBJ whole genome shotgun (WGS) entry which is preliminary data.</text>
</comment>
<name>A0ACC1HHK2_9FUNG</name>
<reference evidence="1" key="1">
    <citation type="submission" date="2022-06" db="EMBL/GenBank/DDBJ databases">
        <title>Phylogenomic reconstructions and comparative analyses of Kickxellomycotina fungi.</title>
        <authorList>
            <person name="Reynolds N.K."/>
            <person name="Stajich J.E."/>
            <person name="Barry K."/>
            <person name="Grigoriev I.V."/>
            <person name="Crous P."/>
            <person name="Smith M.E."/>
        </authorList>
    </citation>
    <scope>NUCLEOTIDE SEQUENCE</scope>
    <source>
        <strain evidence="1">RSA 2271</strain>
    </source>
</reference>
<evidence type="ECO:0000313" key="2">
    <source>
        <dbReference type="Proteomes" id="UP001145114"/>
    </source>
</evidence>
<dbReference type="EMBL" id="JAMZIH010005422">
    <property type="protein sequence ID" value="KAJ1675213.1"/>
    <property type="molecule type" value="Genomic_DNA"/>
</dbReference>
<organism evidence="1 2">
    <name type="scientific">Spiromyces aspiralis</name>
    <dbReference type="NCBI Taxonomy" id="68401"/>
    <lineage>
        <taxon>Eukaryota</taxon>
        <taxon>Fungi</taxon>
        <taxon>Fungi incertae sedis</taxon>
        <taxon>Zoopagomycota</taxon>
        <taxon>Kickxellomycotina</taxon>
        <taxon>Kickxellomycetes</taxon>
        <taxon>Kickxellales</taxon>
        <taxon>Kickxellaceae</taxon>
        <taxon>Spiromyces</taxon>
    </lineage>
</organism>
<accession>A0ACC1HHK2</accession>
<gene>
    <name evidence="1" type="ORF">EV182_001711</name>
</gene>